<organism evidence="1 2">
    <name type="scientific">Pukyongia salina</name>
    <dbReference type="NCBI Taxonomy" id="2094025"/>
    <lineage>
        <taxon>Bacteria</taxon>
        <taxon>Pseudomonadati</taxon>
        <taxon>Bacteroidota</taxon>
        <taxon>Flavobacteriia</taxon>
        <taxon>Flavobacteriales</taxon>
        <taxon>Flavobacteriaceae</taxon>
        <taxon>Pukyongia</taxon>
    </lineage>
</organism>
<name>A0A2S0HV49_9FLAO</name>
<dbReference type="RefSeq" id="WP_105215382.1">
    <property type="nucleotide sequence ID" value="NZ_CP027062.1"/>
</dbReference>
<evidence type="ECO:0000313" key="1">
    <source>
        <dbReference type="EMBL" id="AVI50495.1"/>
    </source>
</evidence>
<accession>A0A2S0HV49</accession>
<dbReference type="AlphaFoldDB" id="A0A2S0HV49"/>
<reference evidence="1 2" key="1">
    <citation type="submission" date="2018-02" db="EMBL/GenBank/DDBJ databases">
        <title>Genomic analysis of the strain RR4-38 isolated from a seawater recirculating aquaculture system.</title>
        <authorList>
            <person name="Kim Y.-S."/>
            <person name="Jang Y.H."/>
            <person name="Kim K.-H."/>
        </authorList>
    </citation>
    <scope>NUCLEOTIDE SEQUENCE [LARGE SCALE GENOMIC DNA]</scope>
    <source>
        <strain evidence="1 2">RR4-38</strain>
    </source>
</reference>
<dbReference type="Proteomes" id="UP000238442">
    <property type="component" value="Chromosome"/>
</dbReference>
<sequence length="118" mass="13969">MARDEVLKKRWEDLVKLLSDRFAEGENLDLDAVIYLVGVQELGQLHRKFKKDEKINLMHIAICRLLEPYGYYSFDYFDEEGWPHYKVEAQLPSLKAGEQSILMKEAIVQYFLEKEVIE</sequence>
<evidence type="ECO:0000313" key="2">
    <source>
        <dbReference type="Proteomes" id="UP000238442"/>
    </source>
</evidence>
<keyword evidence="2" id="KW-1185">Reference proteome</keyword>
<gene>
    <name evidence="1" type="ORF">C5O00_04660</name>
</gene>
<protein>
    <submittedName>
        <fullName evidence="1">Uncharacterized protein</fullName>
    </submittedName>
</protein>
<proteinExistence type="predicted"/>
<dbReference type="OrthoDB" id="794480at2"/>
<dbReference type="KEGG" id="aue:C5O00_04660"/>
<dbReference type="EMBL" id="CP027062">
    <property type="protein sequence ID" value="AVI50495.1"/>
    <property type="molecule type" value="Genomic_DNA"/>
</dbReference>